<dbReference type="Gene3D" id="3.30.40.10">
    <property type="entry name" value="Zinc/RING finger domain, C3HC4 (zinc finger)"/>
    <property type="match status" value="1"/>
</dbReference>
<dbReference type="Proteomes" id="UP000226192">
    <property type="component" value="Unassembled WGS sequence"/>
</dbReference>
<dbReference type="OrthoDB" id="5817083at2759"/>
<evidence type="ECO:0000256" key="8">
    <source>
        <dbReference type="SAM" id="MobiDB-lite"/>
    </source>
</evidence>
<feature type="domain" description="RING-CH-type" evidence="9">
    <location>
        <begin position="25"/>
        <end position="90"/>
    </location>
</feature>
<dbReference type="AlphaFoldDB" id="A0A2C5XRM2"/>
<keyword evidence="4" id="KW-0863">Zinc-finger</keyword>
<sequence>MAQPAEQQGPEAPAPKNGDHNGPTDDGPPPRRCFMCLGDESPLDPPGTWVDPCPCTIEAHQECILTWVTDCERNKKPLKCPVCKATIELEGIRDPIVAASDALSTRFSRLTPCILAGGISMGAQFSLQMYGFLALWTFAGKQPAVRFLFGSDNMGNPMMGSSLAVIRHRVSTALVLMSVAPTLLLTRAWPINSHSLLIPSASVFASFVAMGNKHDILHWPPSPRLVMAAFPLVRSIYRSIWDQFVRPYDVKLNRQIQGLPAEGPTPRHTTIVGRDTVLYIVLWLLRVSMEFVDFGQPPGHDGHDDDNDHDAAAMNAARLMELRAAIDAGQVGDEVEDQDGQPMVDGIQGPAEAPGQNEPQDGDEPRGHDNAAGDGRHGMLMPPNVVVDVQWQEPAQGANAAGENNEALRAPPVTFSIVDFLSKMTNSIVGSLLLPGVSFAMGEALRLVLPRSWTTVAPRDFWGRSIGGGRPGLMQHRWGRSLVGGCLFIVLKDVATLYVKSRRVAQLKVRKVKNVQRQRRQ</sequence>
<evidence type="ECO:0000259" key="9">
    <source>
        <dbReference type="PROSITE" id="PS51292"/>
    </source>
</evidence>
<evidence type="ECO:0000256" key="3">
    <source>
        <dbReference type="ARBA" id="ARBA00022723"/>
    </source>
</evidence>
<keyword evidence="6" id="KW-1133">Transmembrane helix</keyword>
<dbReference type="InterPro" id="IPR013083">
    <property type="entry name" value="Znf_RING/FYVE/PHD"/>
</dbReference>
<dbReference type="GO" id="GO:0008270">
    <property type="term" value="F:zinc ion binding"/>
    <property type="evidence" value="ECO:0007669"/>
    <property type="project" value="UniProtKB-KW"/>
</dbReference>
<evidence type="ECO:0000256" key="4">
    <source>
        <dbReference type="ARBA" id="ARBA00022771"/>
    </source>
</evidence>
<evidence type="ECO:0000313" key="10">
    <source>
        <dbReference type="EMBL" id="PHH59097.1"/>
    </source>
</evidence>
<accession>A0A2C5XRM2</accession>
<keyword evidence="11" id="KW-1185">Reference proteome</keyword>
<evidence type="ECO:0000313" key="11">
    <source>
        <dbReference type="Proteomes" id="UP000226192"/>
    </source>
</evidence>
<evidence type="ECO:0000256" key="6">
    <source>
        <dbReference type="ARBA" id="ARBA00022989"/>
    </source>
</evidence>
<proteinExistence type="predicted"/>
<dbReference type="InterPro" id="IPR011016">
    <property type="entry name" value="Znf_RING-CH"/>
</dbReference>
<keyword evidence="5" id="KW-0862">Zinc</keyword>
<keyword evidence="2" id="KW-0812">Transmembrane</keyword>
<feature type="compositionally biased region" description="Low complexity" evidence="8">
    <location>
        <begin position="1"/>
        <end position="15"/>
    </location>
</feature>
<dbReference type="STRING" id="1399860.A0A2C5XRM2"/>
<keyword evidence="3" id="KW-0479">Metal-binding</keyword>
<evidence type="ECO:0000256" key="7">
    <source>
        <dbReference type="ARBA" id="ARBA00023136"/>
    </source>
</evidence>
<evidence type="ECO:0000256" key="2">
    <source>
        <dbReference type="ARBA" id="ARBA00022692"/>
    </source>
</evidence>
<dbReference type="PROSITE" id="PS51292">
    <property type="entry name" value="ZF_RING_CH"/>
    <property type="match status" value="1"/>
</dbReference>
<feature type="region of interest" description="Disordered" evidence="8">
    <location>
        <begin position="333"/>
        <end position="381"/>
    </location>
</feature>
<evidence type="ECO:0000256" key="1">
    <source>
        <dbReference type="ARBA" id="ARBA00004141"/>
    </source>
</evidence>
<comment type="subcellular location">
    <subcellularLocation>
        <location evidence="1">Membrane</location>
        <topology evidence="1">Multi-pass membrane protein</topology>
    </subcellularLocation>
</comment>
<organism evidence="10 11">
    <name type="scientific">Ophiocordyceps australis</name>
    <dbReference type="NCBI Taxonomy" id="1399860"/>
    <lineage>
        <taxon>Eukaryota</taxon>
        <taxon>Fungi</taxon>
        <taxon>Dikarya</taxon>
        <taxon>Ascomycota</taxon>
        <taxon>Pezizomycotina</taxon>
        <taxon>Sordariomycetes</taxon>
        <taxon>Hypocreomycetidae</taxon>
        <taxon>Hypocreales</taxon>
        <taxon>Ophiocordycipitaceae</taxon>
        <taxon>Ophiocordyceps</taxon>
    </lineage>
</organism>
<protein>
    <recommendedName>
        <fullName evidence="9">RING-CH-type domain-containing protein</fullName>
    </recommendedName>
</protein>
<feature type="compositionally biased region" description="Basic and acidic residues" evidence="8">
    <location>
        <begin position="363"/>
        <end position="377"/>
    </location>
</feature>
<dbReference type="GO" id="GO:0016020">
    <property type="term" value="C:membrane"/>
    <property type="evidence" value="ECO:0007669"/>
    <property type="project" value="UniProtKB-SubCell"/>
</dbReference>
<comment type="caution">
    <text evidence="10">The sequence shown here is derived from an EMBL/GenBank/DDBJ whole genome shotgun (WGS) entry which is preliminary data.</text>
</comment>
<reference evidence="10 11" key="1">
    <citation type="submission" date="2017-06" db="EMBL/GenBank/DDBJ databases">
        <title>Ant-infecting Ophiocordyceps genomes reveal a high diversity of potential behavioral manipulation genes and a possible major role for enterotoxins.</title>
        <authorList>
            <person name="De Bekker C."/>
            <person name="Evans H.C."/>
            <person name="Brachmann A."/>
            <person name="Hughes D.P."/>
        </authorList>
    </citation>
    <scope>NUCLEOTIDE SEQUENCE [LARGE SCALE GENOMIC DNA]</scope>
    <source>
        <strain evidence="10 11">Map64</strain>
    </source>
</reference>
<dbReference type="EMBL" id="NJET01000241">
    <property type="protein sequence ID" value="PHH59097.1"/>
    <property type="molecule type" value="Genomic_DNA"/>
</dbReference>
<gene>
    <name evidence="10" type="ORF">CDD81_3808</name>
</gene>
<name>A0A2C5XRM2_9HYPO</name>
<keyword evidence="7" id="KW-0472">Membrane</keyword>
<evidence type="ECO:0000256" key="5">
    <source>
        <dbReference type="ARBA" id="ARBA00022833"/>
    </source>
</evidence>
<dbReference type="PANTHER" id="PTHR46283">
    <property type="entry name" value="E3 UBIQUITIN-PROTEIN LIGASE MARCH5"/>
    <property type="match status" value="1"/>
</dbReference>
<feature type="region of interest" description="Disordered" evidence="8">
    <location>
        <begin position="1"/>
        <end position="31"/>
    </location>
</feature>